<evidence type="ECO:0000256" key="1">
    <source>
        <dbReference type="SAM" id="Phobius"/>
    </source>
</evidence>
<feature type="transmembrane region" description="Helical" evidence="1">
    <location>
        <begin position="50"/>
        <end position="81"/>
    </location>
</feature>
<keyword evidence="1" id="KW-0812">Transmembrane</keyword>
<protein>
    <submittedName>
        <fullName evidence="2">Uncharacterized protein</fullName>
    </submittedName>
</protein>
<sequence length="84" mass="9799">MGEQIINYGKEHYYWVLMGGGLLILVGAIRNWKWVVEPTKEDENNGLKYFIIYVFGVEAYRFLMGFCGLALIVLGMIFWYYSEG</sequence>
<dbReference type="EMBL" id="AP035785">
    <property type="protein sequence ID" value="BFO71553.1"/>
    <property type="molecule type" value="Genomic_DNA"/>
</dbReference>
<reference evidence="2" key="1">
    <citation type="submission" date="2024-07" db="EMBL/GenBank/DDBJ databases">
        <title>Complete genome sequence of Prevotella sp. YM-2024 GTC17253.</title>
        <authorList>
            <person name="Hayashi M."/>
            <person name="Muto Y."/>
            <person name="Tanaka K."/>
            <person name="Niwa H."/>
        </authorList>
    </citation>
    <scope>NUCLEOTIDE SEQUENCE</scope>
    <source>
        <strain evidence="2">GTC17253</strain>
    </source>
</reference>
<evidence type="ECO:0000313" key="2">
    <source>
        <dbReference type="EMBL" id="BFO71553.1"/>
    </source>
</evidence>
<proteinExistence type="predicted"/>
<feature type="transmembrane region" description="Helical" evidence="1">
    <location>
        <begin position="12"/>
        <end position="29"/>
    </location>
</feature>
<name>A0AB33IPH4_9BACT</name>
<keyword evidence="1" id="KW-0472">Membrane</keyword>
<keyword evidence="1" id="KW-1133">Transmembrane helix</keyword>
<dbReference type="AlphaFoldDB" id="A0AB33IPH4"/>
<dbReference type="Pfam" id="PF15562">
    <property type="entry name" value="Imm17"/>
    <property type="match status" value="1"/>
</dbReference>
<dbReference type="InterPro" id="IPR029087">
    <property type="entry name" value="Imm17"/>
</dbReference>
<accession>A0AB33IPH4</accession>
<organism evidence="2">
    <name type="scientific">Prevotella sp. GTC17253</name>
    <dbReference type="NCBI Taxonomy" id="3236793"/>
    <lineage>
        <taxon>Bacteria</taxon>
        <taxon>Pseudomonadati</taxon>
        <taxon>Bacteroidota</taxon>
        <taxon>Bacteroidia</taxon>
        <taxon>Bacteroidales</taxon>
        <taxon>Prevotellaceae</taxon>
        <taxon>Prevotella</taxon>
    </lineage>
</organism>
<gene>
    <name evidence="2" type="ORF">GTC17253_15190</name>
</gene>